<reference evidence="2" key="1">
    <citation type="submission" date="2019-07" db="EMBL/GenBank/DDBJ databases">
        <authorList>
            <person name="Dittberner H."/>
        </authorList>
    </citation>
    <scope>NUCLEOTIDE SEQUENCE [LARGE SCALE GENOMIC DNA]</scope>
</reference>
<accession>A0A565BAG8</accession>
<evidence type="ECO:0000313" key="2">
    <source>
        <dbReference type="EMBL" id="VVA98552.1"/>
    </source>
</evidence>
<sequence length="49" mass="5690">MYRCRVVASSFVLDGKNEGEVGEDEEDNETTERKASYHQTLHHFASLFR</sequence>
<comment type="caution">
    <text evidence="2">The sequence shown here is derived from an EMBL/GenBank/DDBJ whole genome shotgun (WGS) entry which is preliminary data.</text>
</comment>
<name>A0A565BAG8_9BRAS</name>
<keyword evidence="3" id="KW-1185">Reference proteome</keyword>
<proteinExistence type="predicted"/>
<feature type="region of interest" description="Disordered" evidence="1">
    <location>
        <begin position="16"/>
        <end position="36"/>
    </location>
</feature>
<organism evidence="2 3">
    <name type="scientific">Arabis nemorensis</name>
    <dbReference type="NCBI Taxonomy" id="586526"/>
    <lineage>
        <taxon>Eukaryota</taxon>
        <taxon>Viridiplantae</taxon>
        <taxon>Streptophyta</taxon>
        <taxon>Embryophyta</taxon>
        <taxon>Tracheophyta</taxon>
        <taxon>Spermatophyta</taxon>
        <taxon>Magnoliopsida</taxon>
        <taxon>eudicotyledons</taxon>
        <taxon>Gunneridae</taxon>
        <taxon>Pentapetalae</taxon>
        <taxon>rosids</taxon>
        <taxon>malvids</taxon>
        <taxon>Brassicales</taxon>
        <taxon>Brassicaceae</taxon>
        <taxon>Arabideae</taxon>
        <taxon>Arabis</taxon>
    </lineage>
</organism>
<dbReference type="EMBL" id="CABITT030000003">
    <property type="protein sequence ID" value="VVA98552.1"/>
    <property type="molecule type" value="Genomic_DNA"/>
</dbReference>
<evidence type="ECO:0000313" key="3">
    <source>
        <dbReference type="Proteomes" id="UP000489600"/>
    </source>
</evidence>
<protein>
    <submittedName>
        <fullName evidence="2">Uncharacterized protein</fullName>
    </submittedName>
</protein>
<evidence type="ECO:0000256" key="1">
    <source>
        <dbReference type="SAM" id="MobiDB-lite"/>
    </source>
</evidence>
<dbReference type="AlphaFoldDB" id="A0A565BAG8"/>
<gene>
    <name evidence="2" type="ORF">ANE_LOCUS8997</name>
</gene>
<dbReference type="Proteomes" id="UP000489600">
    <property type="component" value="Unassembled WGS sequence"/>
</dbReference>
<feature type="compositionally biased region" description="Acidic residues" evidence="1">
    <location>
        <begin position="20"/>
        <end position="29"/>
    </location>
</feature>